<dbReference type="SUPFAM" id="SSF52047">
    <property type="entry name" value="RNI-like"/>
    <property type="match status" value="1"/>
</dbReference>
<dbReference type="OrthoDB" id="2900663at2759"/>
<dbReference type="Proteomes" id="UP000623467">
    <property type="component" value="Unassembled WGS sequence"/>
</dbReference>
<evidence type="ECO:0000313" key="2">
    <source>
        <dbReference type="Proteomes" id="UP000623467"/>
    </source>
</evidence>
<proteinExistence type="predicted"/>
<reference evidence="1" key="1">
    <citation type="submission" date="2020-05" db="EMBL/GenBank/DDBJ databases">
        <title>Mycena genomes resolve the evolution of fungal bioluminescence.</title>
        <authorList>
            <person name="Tsai I.J."/>
        </authorList>
    </citation>
    <scope>NUCLEOTIDE SEQUENCE</scope>
    <source>
        <strain evidence="1">160909Yilan</strain>
    </source>
</reference>
<dbReference type="AlphaFoldDB" id="A0A8H6ZDV6"/>
<dbReference type="EMBL" id="JACAZH010000001">
    <property type="protein sequence ID" value="KAF7377223.1"/>
    <property type="molecule type" value="Genomic_DNA"/>
</dbReference>
<gene>
    <name evidence="1" type="ORF">MSAN_00142200</name>
</gene>
<keyword evidence="2" id="KW-1185">Reference proteome</keyword>
<evidence type="ECO:0000313" key="1">
    <source>
        <dbReference type="EMBL" id="KAF7377223.1"/>
    </source>
</evidence>
<organism evidence="1 2">
    <name type="scientific">Mycena sanguinolenta</name>
    <dbReference type="NCBI Taxonomy" id="230812"/>
    <lineage>
        <taxon>Eukaryota</taxon>
        <taxon>Fungi</taxon>
        <taxon>Dikarya</taxon>
        <taxon>Basidiomycota</taxon>
        <taxon>Agaricomycotina</taxon>
        <taxon>Agaricomycetes</taxon>
        <taxon>Agaricomycetidae</taxon>
        <taxon>Agaricales</taxon>
        <taxon>Marasmiineae</taxon>
        <taxon>Mycenaceae</taxon>
        <taxon>Mycena</taxon>
    </lineage>
</organism>
<protein>
    <submittedName>
        <fullName evidence="1">Uncharacterized protein</fullName>
    </submittedName>
</protein>
<sequence>MHPFLIPSETLLSLINSRQCSFFRDSVRNLLLVHRVAAEEAAIVAACSGIENLFLSAQTSLVVLGIQFDRPLKRLHADLNGIFGSDTIDFTHPVLASLTHLEIFNLPDVEFDLRIWTALTGLPHLTHLAFADEDYLTICGSLLPSWECLQVLVILFHRYFGNLDANRLTEHNVPELADEPRLVLMIIPEDLYDWINGAHTGSGDYWSRAESHIAKQRSGQVNRKSYDLHKVYYHALVRDSYAPDNENLFQED</sequence>
<name>A0A8H6ZDV6_9AGAR</name>
<comment type="caution">
    <text evidence="1">The sequence shown here is derived from an EMBL/GenBank/DDBJ whole genome shotgun (WGS) entry which is preliminary data.</text>
</comment>
<accession>A0A8H6ZDV6</accession>